<accession>A0ABY7P0V4</accession>
<proteinExistence type="predicted"/>
<dbReference type="InterPro" id="IPR002125">
    <property type="entry name" value="CMP_dCMP_dom"/>
</dbReference>
<feature type="domain" description="CMP/dCMP-type deaminase" evidence="4">
    <location>
        <begin position="9"/>
        <end position="119"/>
    </location>
</feature>
<name>A0ABY7P0V4_9ACTN</name>
<dbReference type="Gene3D" id="3.40.140.10">
    <property type="entry name" value="Cytidine Deaminase, domain 2"/>
    <property type="match status" value="1"/>
</dbReference>
<dbReference type="EMBL" id="CP115300">
    <property type="protein sequence ID" value="WBO64130.1"/>
    <property type="molecule type" value="Genomic_DNA"/>
</dbReference>
<feature type="compositionally biased region" description="Low complexity" evidence="3">
    <location>
        <begin position="191"/>
        <end position="201"/>
    </location>
</feature>
<dbReference type="PANTHER" id="PTHR11079">
    <property type="entry name" value="CYTOSINE DEAMINASE FAMILY MEMBER"/>
    <property type="match status" value="1"/>
</dbReference>
<dbReference type="RefSeq" id="WP_270081887.1">
    <property type="nucleotide sequence ID" value="NZ_CP115300.1"/>
</dbReference>
<evidence type="ECO:0000259" key="4">
    <source>
        <dbReference type="PROSITE" id="PS51747"/>
    </source>
</evidence>
<gene>
    <name evidence="5" type="ORF">O1G22_15465</name>
</gene>
<dbReference type="InterPro" id="IPR016192">
    <property type="entry name" value="APOBEC/CMP_deaminase_Zn-bd"/>
</dbReference>
<organism evidence="5 6">
    <name type="scientific">Streptomyces camelliae</name>
    <dbReference type="NCBI Taxonomy" id="3004093"/>
    <lineage>
        <taxon>Bacteria</taxon>
        <taxon>Bacillati</taxon>
        <taxon>Actinomycetota</taxon>
        <taxon>Actinomycetes</taxon>
        <taxon>Kitasatosporales</taxon>
        <taxon>Streptomycetaceae</taxon>
        <taxon>Streptomyces</taxon>
    </lineage>
</organism>
<dbReference type="Proteomes" id="UP001212326">
    <property type="component" value="Chromosome"/>
</dbReference>
<dbReference type="InterPro" id="IPR016193">
    <property type="entry name" value="Cytidine_deaminase-like"/>
</dbReference>
<sequence length="225" mass="23926">MTVGPLPAPWHLPFELAWEALRAGSRPVGAVLYGPEGNVVASGRNRSREPDAPPGQLAGTDLAHAEVNALAQLPAGRHHPGHRLYTTVEPCLLCSSALMHAHVPHVVFAAPDERWRGVERVPEVGGAIGARWAQREGPLTGPLRPLARFGGLLMEVWEALHQPERVPPHTPARRLLDAGLLDAPTAEAAYALAAPELAGPEPTHPESVRTDPTHRQSAGPESAAP</sequence>
<dbReference type="PROSITE" id="PS51747">
    <property type="entry name" value="CYT_DCMP_DEAMINASES_2"/>
    <property type="match status" value="1"/>
</dbReference>
<keyword evidence="1" id="KW-0479">Metal-binding</keyword>
<evidence type="ECO:0000256" key="2">
    <source>
        <dbReference type="ARBA" id="ARBA00022833"/>
    </source>
</evidence>
<keyword evidence="2" id="KW-0862">Zinc</keyword>
<dbReference type="PANTHER" id="PTHR11079:SF179">
    <property type="entry name" value="TRNA(ADENINE(34)) DEAMINASE, CHLOROPLASTIC"/>
    <property type="match status" value="1"/>
</dbReference>
<reference evidence="5 6" key="1">
    <citation type="submission" date="2022-12" db="EMBL/GenBank/DDBJ databases">
        <authorList>
            <person name="Mo P."/>
        </authorList>
    </citation>
    <scope>NUCLEOTIDE SEQUENCE [LARGE SCALE GENOMIC DNA]</scope>
    <source>
        <strain evidence="5 6">HUAS 2-6</strain>
    </source>
</reference>
<protein>
    <submittedName>
        <fullName evidence="5">Nucleoside deaminase</fullName>
    </submittedName>
</protein>
<dbReference type="PROSITE" id="PS00903">
    <property type="entry name" value="CYT_DCMP_DEAMINASES_1"/>
    <property type="match status" value="1"/>
</dbReference>
<evidence type="ECO:0000313" key="6">
    <source>
        <dbReference type="Proteomes" id="UP001212326"/>
    </source>
</evidence>
<dbReference type="CDD" id="cd01285">
    <property type="entry name" value="nucleoside_deaminase"/>
    <property type="match status" value="1"/>
</dbReference>
<evidence type="ECO:0000256" key="1">
    <source>
        <dbReference type="ARBA" id="ARBA00022723"/>
    </source>
</evidence>
<keyword evidence="6" id="KW-1185">Reference proteome</keyword>
<feature type="region of interest" description="Disordered" evidence="3">
    <location>
        <begin position="191"/>
        <end position="225"/>
    </location>
</feature>
<dbReference type="SUPFAM" id="SSF53927">
    <property type="entry name" value="Cytidine deaminase-like"/>
    <property type="match status" value="1"/>
</dbReference>
<evidence type="ECO:0000256" key="3">
    <source>
        <dbReference type="SAM" id="MobiDB-lite"/>
    </source>
</evidence>
<feature type="compositionally biased region" description="Basic and acidic residues" evidence="3">
    <location>
        <begin position="203"/>
        <end position="214"/>
    </location>
</feature>
<evidence type="ECO:0000313" key="5">
    <source>
        <dbReference type="EMBL" id="WBO64130.1"/>
    </source>
</evidence>
<dbReference type="Pfam" id="PF00383">
    <property type="entry name" value="dCMP_cyt_deam_1"/>
    <property type="match status" value="1"/>
</dbReference>